<dbReference type="RefSeq" id="WP_213889910.1">
    <property type="nucleotide sequence ID" value="NZ_JAGFNU010000008.1"/>
</dbReference>
<evidence type="ECO:0000256" key="1">
    <source>
        <dbReference type="ARBA" id="ARBA00004651"/>
    </source>
</evidence>
<comment type="subcellular location">
    <subcellularLocation>
        <location evidence="1">Cell membrane</location>
        <topology evidence="1">Multi-pass membrane protein</topology>
    </subcellularLocation>
</comment>
<feature type="transmembrane region" description="Helical" evidence="7">
    <location>
        <begin position="429"/>
        <end position="453"/>
    </location>
</feature>
<dbReference type="InterPro" id="IPR051447">
    <property type="entry name" value="Lipoprotein-release_system"/>
</dbReference>
<evidence type="ECO:0000256" key="6">
    <source>
        <dbReference type="ARBA" id="ARBA00023136"/>
    </source>
</evidence>
<evidence type="ECO:0000256" key="4">
    <source>
        <dbReference type="ARBA" id="ARBA00022692"/>
    </source>
</evidence>
<evidence type="ECO:0000313" key="10">
    <source>
        <dbReference type="Proteomes" id="UP001589683"/>
    </source>
</evidence>
<protein>
    <submittedName>
        <fullName evidence="9">ABC transporter permease</fullName>
    </submittedName>
</protein>
<evidence type="ECO:0000256" key="7">
    <source>
        <dbReference type="SAM" id="Phobius"/>
    </source>
</evidence>
<feature type="transmembrane region" description="Helical" evidence="7">
    <location>
        <begin position="745"/>
        <end position="770"/>
    </location>
</feature>
<feature type="transmembrane region" description="Helical" evidence="7">
    <location>
        <begin position="269"/>
        <end position="291"/>
    </location>
</feature>
<reference evidence="9 10" key="1">
    <citation type="submission" date="2024-09" db="EMBL/GenBank/DDBJ databases">
        <authorList>
            <person name="Sun Q."/>
            <person name="Mori K."/>
        </authorList>
    </citation>
    <scope>NUCLEOTIDE SEQUENCE [LARGE SCALE GENOMIC DNA]</scope>
    <source>
        <strain evidence="9 10">CECT 8726</strain>
    </source>
</reference>
<keyword evidence="5 7" id="KW-1133">Transmembrane helix</keyword>
<feature type="transmembrane region" description="Helical" evidence="7">
    <location>
        <begin position="312"/>
        <end position="333"/>
    </location>
</feature>
<keyword evidence="10" id="KW-1185">Reference proteome</keyword>
<keyword evidence="6 7" id="KW-0472">Membrane</keyword>
<organism evidence="9 10">
    <name type="scientific">Pseudohalocynthiibacter aestuariivivens</name>
    <dbReference type="NCBI Taxonomy" id="1591409"/>
    <lineage>
        <taxon>Bacteria</taxon>
        <taxon>Pseudomonadati</taxon>
        <taxon>Pseudomonadota</taxon>
        <taxon>Alphaproteobacteria</taxon>
        <taxon>Rhodobacterales</taxon>
        <taxon>Paracoccaceae</taxon>
        <taxon>Pseudohalocynthiibacter</taxon>
    </lineage>
</organism>
<sequence length="787" mass="86217">MQALDRKLLRDFRRLWAQALAIALVLACGVAIFITSFGMYRALEETRIAYYERNRFADVFSDARRAPLSLAREIETIEGVWAVETRVSGAAILDIPGRSKSAVGRILSIPTSGRFSLNVPLLRSGHVPDPETTDQVLVNEPFAQANGFQIGDVFAANLNGQKRPLTITGTVLSPEFIYTIGPGGLMPDNEGYGIIWMPEDAVAAAFDMAGAFNHVSLKLRADARAETVVSSLDNLLEPYGGLDAYDRSQQQSDAFIDAEIKQLRSTSIILPPVFFGITAFLVNMVIGRIIALERSEIGLLKAIGYSNFDICLHYLLLAGLIAVVGIVIGWGVGSWLSQSLARLYADFFNFPFLIYRVSYDAYIISGIIGVATAAVGAIRSVLNAARLAPAVAMSPPAPPKYKRNTLDHALLALRLSQPTMMIFRNLMRWPVRSALTTLGLSLAVSILVAATFFDDSLDTIVDTAFYQSNRQDAVLTFTDEMHESVLEDVRRLPGVLQAESKQYYPATLRNGHLSKRIAIESSRPNPDLSRVIDSDGRVVNPPANGIMLSDRLASELNVRAGDTIAVDFLSGRRESHKIMVAGTVTQYLGLGAYMDMDGLSALFRQKPRIGIVNVTLDENQTDNFHAALKEAPNLAGTTMMTETRQSFLDTIRQNVIIMTTIYVIVATLITVGVAYNGARIQLSERARELASLRILGFTRGEVSFILMGETMILALLAQPLGWLIGVEIARLMTNGFTSDLYTIPLILKPATFSFASLVVLSAALVATLVVRRRLDRLDLVAVMKTRE</sequence>
<comment type="caution">
    <text evidence="9">The sequence shown here is derived from an EMBL/GenBank/DDBJ whole genome shotgun (WGS) entry which is preliminary data.</text>
</comment>
<dbReference type="InterPro" id="IPR003838">
    <property type="entry name" value="ABC3_permease_C"/>
</dbReference>
<dbReference type="EMBL" id="JBHMEA010000038">
    <property type="protein sequence ID" value="MFB9232167.1"/>
    <property type="molecule type" value="Genomic_DNA"/>
</dbReference>
<dbReference type="PANTHER" id="PTHR30489:SF0">
    <property type="entry name" value="LIPOPROTEIN-RELEASING SYSTEM TRANSMEMBRANE PROTEIN LOLE"/>
    <property type="match status" value="1"/>
</dbReference>
<evidence type="ECO:0000313" key="9">
    <source>
        <dbReference type="EMBL" id="MFB9232167.1"/>
    </source>
</evidence>
<gene>
    <name evidence="9" type="ORF">ACFFUT_10270</name>
</gene>
<dbReference type="Pfam" id="PF02687">
    <property type="entry name" value="FtsX"/>
    <property type="match status" value="2"/>
</dbReference>
<feature type="transmembrane region" description="Helical" evidence="7">
    <location>
        <begin position="655"/>
        <end position="675"/>
    </location>
</feature>
<feature type="transmembrane region" description="Helical" evidence="7">
    <location>
        <begin position="353"/>
        <end position="378"/>
    </location>
</feature>
<dbReference type="PANTHER" id="PTHR30489">
    <property type="entry name" value="LIPOPROTEIN-RELEASING SYSTEM TRANSMEMBRANE PROTEIN LOLE"/>
    <property type="match status" value="1"/>
</dbReference>
<feature type="domain" description="ABC3 transporter permease C-terminal" evidence="8">
    <location>
        <begin position="661"/>
        <end position="774"/>
    </location>
</feature>
<feature type="transmembrane region" description="Helical" evidence="7">
    <location>
        <begin position="702"/>
        <end position="725"/>
    </location>
</feature>
<feature type="transmembrane region" description="Helical" evidence="7">
    <location>
        <begin position="20"/>
        <end position="40"/>
    </location>
</feature>
<name>A0ABV5JI76_9RHOB</name>
<evidence type="ECO:0000256" key="2">
    <source>
        <dbReference type="ARBA" id="ARBA00005236"/>
    </source>
</evidence>
<comment type="similarity">
    <text evidence="2">Belongs to the ABC-4 integral membrane protein family. LolC/E subfamily.</text>
</comment>
<evidence type="ECO:0000256" key="5">
    <source>
        <dbReference type="ARBA" id="ARBA00022989"/>
    </source>
</evidence>
<proteinExistence type="inferred from homology"/>
<accession>A0ABV5JI76</accession>
<feature type="domain" description="ABC3 transporter permease C-terminal" evidence="8">
    <location>
        <begin position="273"/>
        <end position="387"/>
    </location>
</feature>
<evidence type="ECO:0000256" key="3">
    <source>
        <dbReference type="ARBA" id="ARBA00022475"/>
    </source>
</evidence>
<dbReference type="Proteomes" id="UP001589683">
    <property type="component" value="Unassembled WGS sequence"/>
</dbReference>
<evidence type="ECO:0000259" key="8">
    <source>
        <dbReference type="Pfam" id="PF02687"/>
    </source>
</evidence>
<dbReference type="PROSITE" id="PS51257">
    <property type="entry name" value="PROKAR_LIPOPROTEIN"/>
    <property type="match status" value="1"/>
</dbReference>
<keyword evidence="3" id="KW-1003">Cell membrane</keyword>
<keyword evidence="4 7" id="KW-0812">Transmembrane</keyword>